<dbReference type="PROSITE" id="PS50110">
    <property type="entry name" value="RESPONSE_REGULATORY"/>
    <property type="match status" value="1"/>
</dbReference>
<dbReference type="InterPro" id="IPR036890">
    <property type="entry name" value="HATPase_C_sf"/>
</dbReference>
<proteinExistence type="predicted"/>
<keyword evidence="4" id="KW-0902">Two-component regulatory system</keyword>
<dbReference type="InterPro" id="IPR036097">
    <property type="entry name" value="HisK_dim/P_sf"/>
</dbReference>
<dbReference type="GO" id="GO:0005524">
    <property type="term" value="F:ATP binding"/>
    <property type="evidence" value="ECO:0007669"/>
    <property type="project" value="UniProtKB-KW"/>
</dbReference>
<dbReference type="Pfam" id="PF00072">
    <property type="entry name" value="Response_reg"/>
    <property type="match status" value="1"/>
</dbReference>
<evidence type="ECO:0000313" key="8">
    <source>
        <dbReference type="EMBL" id="MFC3032755.1"/>
    </source>
</evidence>
<dbReference type="Gene3D" id="3.40.50.2300">
    <property type="match status" value="1"/>
</dbReference>
<protein>
    <recommendedName>
        <fullName evidence="2">histidine kinase</fullName>
        <ecNumber evidence="2">2.7.13.3</ecNumber>
    </recommendedName>
</protein>
<dbReference type="Pfam" id="PF08447">
    <property type="entry name" value="PAS_3"/>
    <property type="match status" value="1"/>
</dbReference>
<name>A0ABV7CJC8_9GAMM</name>
<feature type="domain" description="Response regulatory" evidence="7">
    <location>
        <begin position="764"/>
        <end position="883"/>
    </location>
</feature>
<comment type="catalytic activity">
    <reaction evidence="1">
        <text>ATP + protein L-histidine = ADP + protein N-phospho-L-histidine.</text>
        <dbReference type="EC" id="2.7.13.3"/>
    </reaction>
</comment>
<dbReference type="CDD" id="cd17546">
    <property type="entry name" value="REC_hyHK_CKI1_RcsC-like"/>
    <property type="match status" value="1"/>
</dbReference>
<dbReference type="EC" id="2.7.13.3" evidence="2"/>
<dbReference type="SUPFAM" id="SSF55874">
    <property type="entry name" value="ATPase domain of HSP90 chaperone/DNA topoisomerase II/histidine kinase"/>
    <property type="match status" value="1"/>
</dbReference>
<dbReference type="Gene3D" id="3.30.565.10">
    <property type="entry name" value="Histidine kinase-like ATPase, C-terminal domain"/>
    <property type="match status" value="1"/>
</dbReference>
<dbReference type="RefSeq" id="WP_377123565.1">
    <property type="nucleotide sequence ID" value="NZ_JBHRSD010000014.1"/>
</dbReference>
<dbReference type="Proteomes" id="UP001595453">
    <property type="component" value="Unassembled WGS sequence"/>
</dbReference>
<dbReference type="PRINTS" id="PR00344">
    <property type="entry name" value="BCTRLSENSOR"/>
</dbReference>
<dbReference type="Pfam" id="PF00512">
    <property type="entry name" value="HisKA"/>
    <property type="match status" value="1"/>
</dbReference>
<dbReference type="InterPro" id="IPR013655">
    <property type="entry name" value="PAS_fold_3"/>
</dbReference>
<dbReference type="InterPro" id="IPR011006">
    <property type="entry name" value="CheY-like_superfamily"/>
</dbReference>
<sequence>MSLPECDFAILQLDDKDNIVYANPSAQQLLLPGDNFSELHALHDYFRSEHKADIQLFAKSPNVKSLIAKTCFGKTLVLAKSTNPSKRQLLLSEIDLRFDKDLSLLIKTLNNSNLGVWQVDKTFSYAYFSKACNRMLGIEATRNLTWHGFINHIHEEDRDLLICFVESHVNSDTLLKFEFRVPTMRGVKWMQLVGDKYATLNGEVMICGTLRDFTSEKQVLIELNEANEHRRLALEAGRIGTWNAIKTQTDWVWDWDRQASEIFALNPFDTGDLRVWAKTIHPEDAPRVFAALEESISNGTDFEQSYRAILFNGEQIFVYAKGICHHDLHGNPVRISGVCIDQSTSRRKEVELTKVNSELEKRVSARTRELVEALARAEQASHSKSDFLAMMSHELRTPMNAIIGSLDLLAMKPFARETRELIETANISANNLIMILNDILDINKIEAGKLELDSFDFDVSEVINNIIVIFDPLAEAKGVKFTLQETSQLPKSVNGDGNRIRQILFNLVSNAIKFSSGLKRIGKVHIKVGWEQFDNDIAKLVVTVRDNGIGIDDNTRKRLFTPFIQAEKSTTRKYGGTGLGLAISGRLLDLMGGEVLLQSAPDQGSEFTVKIPIFHFQPRQSDFLMEKVKLYADIDLGHCESVTNKLGYMVQTIEPGFFPDVDDHVPSVIIVTCDASADSLLASNCTLDCGALILFEDIDCQELQKQFSKAIFLKLNTLNRFTLRKALLDLSNADFDITDFDFTSGLKALEDLDESEAPTQITKSILLVEDNPFNQKLMNKQINKLGYACDLASNGEQGFEKWRKNNYQLVLTDCHMPELDGYQMTERIRKFETDHALPRTPIIAVTGAAMKGDEEYCKSFGMDDFISKPIKLDKLKTTLARWHNDA</sequence>
<feature type="domain" description="Histidine kinase" evidence="6">
    <location>
        <begin position="390"/>
        <end position="615"/>
    </location>
</feature>
<dbReference type="SMART" id="SM00091">
    <property type="entry name" value="PAS"/>
    <property type="match status" value="2"/>
</dbReference>
<dbReference type="Gene3D" id="3.30.450.20">
    <property type="entry name" value="PAS domain"/>
    <property type="match status" value="2"/>
</dbReference>
<keyword evidence="8" id="KW-0067">ATP-binding</keyword>
<keyword evidence="3 5" id="KW-0597">Phosphoprotein</keyword>
<evidence type="ECO:0000259" key="7">
    <source>
        <dbReference type="PROSITE" id="PS50110"/>
    </source>
</evidence>
<comment type="caution">
    <text evidence="8">The sequence shown here is derived from an EMBL/GenBank/DDBJ whole genome shotgun (WGS) entry which is preliminary data.</text>
</comment>
<dbReference type="PANTHER" id="PTHR45339:SF1">
    <property type="entry name" value="HYBRID SIGNAL TRANSDUCTION HISTIDINE KINASE J"/>
    <property type="match status" value="1"/>
</dbReference>
<organism evidence="8 9">
    <name type="scientific">Pseudoalteromonas fenneropenaei</name>
    <dbReference type="NCBI Taxonomy" id="1737459"/>
    <lineage>
        <taxon>Bacteria</taxon>
        <taxon>Pseudomonadati</taxon>
        <taxon>Pseudomonadota</taxon>
        <taxon>Gammaproteobacteria</taxon>
        <taxon>Alteromonadales</taxon>
        <taxon>Pseudoalteromonadaceae</taxon>
        <taxon>Pseudoalteromonas</taxon>
    </lineage>
</organism>
<dbReference type="Pfam" id="PF13188">
    <property type="entry name" value="PAS_8"/>
    <property type="match status" value="1"/>
</dbReference>
<feature type="modified residue" description="4-aspartylphosphate" evidence="5">
    <location>
        <position position="813"/>
    </location>
</feature>
<dbReference type="PROSITE" id="PS50109">
    <property type="entry name" value="HIS_KIN"/>
    <property type="match status" value="1"/>
</dbReference>
<reference evidence="9" key="1">
    <citation type="journal article" date="2019" name="Int. J. Syst. Evol. Microbiol.">
        <title>The Global Catalogue of Microorganisms (GCM) 10K type strain sequencing project: providing services to taxonomists for standard genome sequencing and annotation.</title>
        <authorList>
            <consortium name="The Broad Institute Genomics Platform"/>
            <consortium name="The Broad Institute Genome Sequencing Center for Infectious Disease"/>
            <person name="Wu L."/>
            <person name="Ma J."/>
        </authorList>
    </citation>
    <scope>NUCLEOTIDE SEQUENCE [LARGE SCALE GENOMIC DNA]</scope>
    <source>
        <strain evidence="9">KCTC 42730</strain>
    </source>
</reference>
<evidence type="ECO:0000256" key="2">
    <source>
        <dbReference type="ARBA" id="ARBA00012438"/>
    </source>
</evidence>
<dbReference type="SMART" id="SM00388">
    <property type="entry name" value="HisKA"/>
    <property type="match status" value="1"/>
</dbReference>
<dbReference type="InterPro" id="IPR035965">
    <property type="entry name" value="PAS-like_dom_sf"/>
</dbReference>
<evidence type="ECO:0000313" key="9">
    <source>
        <dbReference type="Proteomes" id="UP001595453"/>
    </source>
</evidence>
<dbReference type="InterPro" id="IPR003594">
    <property type="entry name" value="HATPase_dom"/>
</dbReference>
<dbReference type="InterPro" id="IPR001789">
    <property type="entry name" value="Sig_transdc_resp-reg_receiver"/>
</dbReference>
<dbReference type="InterPro" id="IPR004358">
    <property type="entry name" value="Sig_transdc_His_kin-like_C"/>
</dbReference>
<dbReference type="CDD" id="cd16922">
    <property type="entry name" value="HATPase_EvgS-ArcB-TorS-like"/>
    <property type="match status" value="1"/>
</dbReference>
<evidence type="ECO:0000259" key="6">
    <source>
        <dbReference type="PROSITE" id="PS50109"/>
    </source>
</evidence>
<dbReference type="CDD" id="cd00082">
    <property type="entry name" value="HisKA"/>
    <property type="match status" value="1"/>
</dbReference>
<dbReference type="SMART" id="SM00448">
    <property type="entry name" value="REC"/>
    <property type="match status" value="1"/>
</dbReference>
<evidence type="ECO:0000256" key="4">
    <source>
        <dbReference type="ARBA" id="ARBA00023012"/>
    </source>
</evidence>
<dbReference type="EMBL" id="JBHRSD010000014">
    <property type="protein sequence ID" value="MFC3032755.1"/>
    <property type="molecule type" value="Genomic_DNA"/>
</dbReference>
<keyword evidence="8" id="KW-0547">Nucleotide-binding</keyword>
<dbReference type="InterPro" id="IPR005467">
    <property type="entry name" value="His_kinase_dom"/>
</dbReference>
<dbReference type="Pfam" id="PF02518">
    <property type="entry name" value="HATPase_c"/>
    <property type="match status" value="1"/>
</dbReference>
<dbReference type="SUPFAM" id="SSF52172">
    <property type="entry name" value="CheY-like"/>
    <property type="match status" value="1"/>
</dbReference>
<evidence type="ECO:0000256" key="3">
    <source>
        <dbReference type="ARBA" id="ARBA00022553"/>
    </source>
</evidence>
<dbReference type="SUPFAM" id="SSF55785">
    <property type="entry name" value="PYP-like sensor domain (PAS domain)"/>
    <property type="match status" value="2"/>
</dbReference>
<evidence type="ECO:0000256" key="5">
    <source>
        <dbReference type="PROSITE-ProRule" id="PRU00169"/>
    </source>
</evidence>
<dbReference type="SUPFAM" id="SSF47384">
    <property type="entry name" value="Homodimeric domain of signal transducing histidine kinase"/>
    <property type="match status" value="1"/>
</dbReference>
<dbReference type="InterPro" id="IPR000014">
    <property type="entry name" value="PAS"/>
</dbReference>
<gene>
    <name evidence="8" type="ORF">ACFOEE_09505</name>
</gene>
<dbReference type="InterPro" id="IPR003661">
    <property type="entry name" value="HisK_dim/P_dom"/>
</dbReference>
<evidence type="ECO:0000256" key="1">
    <source>
        <dbReference type="ARBA" id="ARBA00000085"/>
    </source>
</evidence>
<dbReference type="PANTHER" id="PTHR45339">
    <property type="entry name" value="HYBRID SIGNAL TRANSDUCTION HISTIDINE KINASE J"/>
    <property type="match status" value="1"/>
</dbReference>
<dbReference type="Gene3D" id="1.10.287.130">
    <property type="match status" value="1"/>
</dbReference>
<dbReference type="SMART" id="SM00387">
    <property type="entry name" value="HATPase_c"/>
    <property type="match status" value="1"/>
</dbReference>
<accession>A0ABV7CJC8</accession>
<keyword evidence="9" id="KW-1185">Reference proteome</keyword>